<dbReference type="EMBL" id="LR784909">
    <property type="protein sequence ID" value="CAB3243152.1"/>
    <property type="molecule type" value="mRNA"/>
</dbReference>
<dbReference type="GO" id="GO:0005743">
    <property type="term" value="C:mitochondrial inner membrane"/>
    <property type="evidence" value="ECO:0007669"/>
    <property type="project" value="UniProtKB-SubCell"/>
</dbReference>
<evidence type="ECO:0000256" key="4">
    <source>
        <dbReference type="ARBA" id="ARBA00022741"/>
    </source>
</evidence>
<evidence type="ECO:0000256" key="7">
    <source>
        <dbReference type="ARBA" id="ARBA00030975"/>
    </source>
</evidence>
<dbReference type="AlphaFoldDB" id="A0A6F9DC13"/>
<dbReference type="PANTHER" id="PTHR42698:SF1">
    <property type="entry name" value="GTPASE ERA, MITOCHONDRIAL"/>
    <property type="match status" value="1"/>
</dbReference>
<dbReference type="GO" id="GO:0005759">
    <property type="term" value="C:mitochondrial matrix"/>
    <property type="evidence" value="ECO:0007669"/>
    <property type="project" value="TreeGrafter"/>
</dbReference>
<reference evidence="9" key="1">
    <citation type="submission" date="2020-04" db="EMBL/GenBank/DDBJ databases">
        <authorList>
            <person name="Neveu A P."/>
        </authorList>
    </citation>
    <scope>NUCLEOTIDE SEQUENCE</scope>
    <source>
        <tissue evidence="9">Whole embryo</tissue>
    </source>
</reference>
<comment type="similarity">
    <text evidence="2">Belongs to the TRAFAC class TrmE-Era-EngA-EngB-Septin-like GTPase superfamily. Era GTPase family.</text>
</comment>
<dbReference type="GO" id="GO:0043024">
    <property type="term" value="F:ribosomal small subunit binding"/>
    <property type="evidence" value="ECO:0007669"/>
    <property type="project" value="TreeGrafter"/>
</dbReference>
<evidence type="ECO:0000313" key="9">
    <source>
        <dbReference type="EMBL" id="CAB3243152.1"/>
    </source>
</evidence>
<dbReference type="InterPro" id="IPR005662">
    <property type="entry name" value="GTPase_Era-like"/>
</dbReference>
<dbReference type="Gene3D" id="3.30.300.20">
    <property type="match status" value="1"/>
</dbReference>
<comment type="function">
    <text evidence="6">Probable GTPase that plays a role in the mitochondrial ribosomal small subunit assembly. Specifically binds the 12S mitochondrial rRNA (12S mt-rRNA) to a 33 nucleotide section delineating the 3' terminal stem-loop region. May act as a chaperone that protects the 12S mt-rRNA on the 28S mitoribosomal subunit during ribosomal small subunit assembly.</text>
</comment>
<evidence type="ECO:0000256" key="1">
    <source>
        <dbReference type="ARBA" id="ARBA00004637"/>
    </source>
</evidence>
<dbReference type="Pfam" id="PF01926">
    <property type="entry name" value="MMR_HSR1"/>
    <property type="match status" value="1"/>
</dbReference>
<proteinExistence type="evidence at transcript level"/>
<dbReference type="SUPFAM" id="SSF52540">
    <property type="entry name" value="P-loop containing nucleoside triphosphate hydrolases"/>
    <property type="match status" value="1"/>
</dbReference>
<dbReference type="PANTHER" id="PTHR42698">
    <property type="entry name" value="GTPASE ERA"/>
    <property type="match status" value="1"/>
</dbReference>
<dbReference type="GO" id="GO:0000028">
    <property type="term" value="P:ribosomal small subunit assembly"/>
    <property type="evidence" value="ECO:0007669"/>
    <property type="project" value="TreeGrafter"/>
</dbReference>
<evidence type="ECO:0000256" key="3">
    <source>
        <dbReference type="ARBA" id="ARBA00019149"/>
    </source>
</evidence>
<dbReference type="InterPro" id="IPR015946">
    <property type="entry name" value="KH_dom-like_a/b"/>
</dbReference>
<dbReference type="InterPro" id="IPR009019">
    <property type="entry name" value="KH_sf_prok-type"/>
</dbReference>
<evidence type="ECO:0000256" key="5">
    <source>
        <dbReference type="ARBA" id="ARBA00023134"/>
    </source>
</evidence>
<gene>
    <name evidence="9" type="primary">Eral1</name>
</gene>
<accession>A0A6F9DC13</accession>
<sequence>MFFTSRLSFCAIRFDHILPKSSTGLNVLCKKLSSTVAESSSPKCHVPVQDKIQQQLLMREPDQPPNPARLRVGVIGMPNVGKSTLINNLTGMPVLPTARKPDSTTSNALAILTLDNTQIEFYDSPGIRTRSKSKKIIGNYEHANMPGQCLQEAHLCMVVVDLVTASIRRGTLSAVTILHLLKYQHVPSILVLNKVDKMHKQHEVLSLISALTNGTVGGMPFGPKETAPMEPIEMPPLETEVTETFKNVKKIETSEINTALKQERQILNDLSHCTGWPHFQEVFVVSALLGENVNELRNYLLSKAVAESWRFHSKTVTDQSTYNIAKDAVRATLMENLNEELPYTTKAEVMEWQSTENSLNIFIELQCVKAKHISIVENRAKTIAFGIRRRLSQVFGVNVEITLTVNLA</sequence>
<organism evidence="9">
    <name type="scientific">Phallusia mammillata</name>
    <dbReference type="NCBI Taxonomy" id="59560"/>
    <lineage>
        <taxon>Eukaryota</taxon>
        <taxon>Metazoa</taxon>
        <taxon>Chordata</taxon>
        <taxon>Tunicata</taxon>
        <taxon>Ascidiacea</taxon>
        <taxon>Phlebobranchia</taxon>
        <taxon>Ascidiidae</taxon>
        <taxon>Phallusia</taxon>
    </lineage>
</organism>
<dbReference type="InterPro" id="IPR006073">
    <property type="entry name" value="GTP-bd"/>
</dbReference>
<protein>
    <recommendedName>
        <fullName evidence="3">GTPase Era, mitochondrial</fullName>
    </recommendedName>
    <alternativeName>
        <fullName evidence="7">ERA-like protein 1</fullName>
    </alternativeName>
</protein>
<dbReference type="Gene3D" id="3.40.50.300">
    <property type="entry name" value="P-loop containing nucleotide triphosphate hydrolases"/>
    <property type="match status" value="1"/>
</dbReference>
<feature type="domain" description="G" evidence="8">
    <location>
        <begin position="71"/>
        <end position="194"/>
    </location>
</feature>
<keyword evidence="5" id="KW-0342">GTP-binding</keyword>
<comment type="subcellular location">
    <subcellularLocation>
        <location evidence="1">Mitochondrion inner membrane</location>
        <topology evidence="1">Peripheral membrane protein</topology>
    </subcellularLocation>
</comment>
<dbReference type="GO" id="GO:0005525">
    <property type="term" value="F:GTP binding"/>
    <property type="evidence" value="ECO:0007669"/>
    <property type="project" value="UniProtKB-KW"/>
</dbReference>
<evidence type="ECO:0000259" key="8">
    <source>
        <dbReference type="Pfam" id="PF01926"/>
    </source>
</evidence>
<dbReference type="InterPro" id="IPR005225">
    <property type="entry name" value="Small_GTP-bd"/>
</dbReference>
<keyword evidence="4" id="KW-0547">Nucleotide-binding</keyword>
<name>A0A6F9DC13_9ASCI</name>
<dbReference type="GO" id="GO:0019843">
    <property type="term" value="F:rRNA binding"/>
    <property type="evidence" value="ECO:0007669"/>
    <property type="project" value="TreeGrafter"/>
</dbReference>
<dbReference type="InterPro" id="IPR027417">
    <property type="entry name" value="P-loop_NTPase"/>
</dbReference>
<dbReference type="NCBIfam" id="TIGR00231">
    <property type="entry name" value="small_GTP"/>
    <property type="match status" value="1"/>
</dbReference>
<evidence type="ECO:0000256" key="6">
    <source>
        <dbReference type="ARBA" id="ARBA00025227"/>
    </source>
</evidence>
<dbReference type="SUPFAM" id="SSF54814">
    <property type="entry name" value="Prokaryotic type KH domain (KH-domain type II)"/>
    <property type="match status" value="1"/>
</dbReference>
<evidence type="ECO:0000256" key="2">
    <source>
        <dbReference type="ARBA" id="ARBA00007921"/>
    </source>
</evidence>